<feature type="domain" description="Peptidase S1" evidence="3">
    <location>
        <begin position="76"/>
        <end position="326"/>
    </location>
</feature>
<feature type="chain" id="PRO_5046491574" evidence="2">
    <location>
        <begin position="23"/>
        <end position="330"/>
    </location>
</feature>
<reference evidence="4 5" key="1">
    <citation type="submission" date="2023-09" db="EMBL/GenBank/DDBJ databases">
        <title>Nesidiocoris tenuis whole genome shotgun sequence.</title>
        <authorList>
            <person name="Shibata T."/>
            <person name="Shimoda M."/>
            <person name="Kobayashi T."/>
            <person name="Uehara T."/>
        </authorList>
    </citation>
    <scope>NUCLEOTIDE SEQUENCE [LARGE SCALE GENOMIC DNA]</scope>
    <source>
        <strain evidence="4 5">Japan</strain>
    </source>
</reference>
<dbReference type="EMBL" id="AP028918">
    <property type="protein sequence ID" value="BES99032.1"/>
    <property type="molecule type" value="Genomic_DNA"/>
</dbReference>
<dbReference type="CDD" id="cd00190">
    <property type="entry name" value="Tryp_SPc"/>
    <property type="match status" value="1"/>
</dbReference>
<dbReference type="Proteomes" id="UP001307889">
    <property type="component" value="Chromosome 10"/>
</dbReference>
<keyword evidence="5" id="KW-1185">Reference proteome</keyword>
<evidence type="ECO:0000259" key="3">
    <source>
        <dbReference type="PROSITE" id="PS50240"/>
    </source>
</evidence>
<name>A0ABN7B5Y2_9HEMI</name>
<dbReference type="PROSITE" id="PS50240">
    <property type="entry name" value="TRYPSIN_DOM"/>
    <property type="match status" value="1"/>
</dbReference>
<organism evidence="4 5">
    <name type="scientific">Nesidiocoris tenuis</name>
    <dbReference type="NCBI Taxonomy" id="355587"/>
    <lineage>
        <taxon>Eukaryota</taxon>
        <taxon>Metazoa</taxon>
        <taxon>Ecdysozoa</taxon>
        <taxon>Arthropoda</taxon>
        <taxon>Hexapoda</taxon>
        <taxon>Insecta</taxon>
        <taxon>Pterygota</taxon>
        <taxon>Neoptera</taxon>
        <taxon>Paraneoptera</taxon>
        <taxon>Hemiptera</taxon>
        <taxon>Heteroptera</taxon>
        <taxon>Panheteroptera</taxon>
        <taxon>Cimicomorpha</taxon>
        <taxon>Miridae</taxon>
        <taxon>Dicyphina</taxon>
        <taxon>Nesidiocoris</taxon>
    </lineage>
</organism>
<dbReference type="PROSITE" id="PS00135">
    <property type="entry name" value="TRYPSIN_SER"/>
    <property type="match status" value="1"/>
</dbReference>
<dbReference type="InterPro" id="IPR043504">
    <property type="entry name" value="Peptidase_S1_PA_chymotrypsin"/>
</dbReference>
<keyword evidence="4" id="KW-0645">Protease</keyword>
<keyword evidence="1" id="KW-1015">Disulfide bond</keyword>
<keyword evidence="2" id="KW-0732">Signal</keyword>
<evidence type="ECO:0000256" key="1">
    <source>
        <dbReference type="ARBA" id="ARBA00023157"/>
    </source>
</evidence>
<proteinExistence type="predicted"/>
<dbReference type="SUPFAM" id="SSF50494">
    <property type="entry name" value="Trypsin-like serine proteases"/>
    <property type="match status" value="1"/>
</dbReference>
<dbReference type="InterPro" id="IPR033116">
    <property type="entry name" value="TRYPSIN_SER"/>
</dbReference>
<evidence type="ECO:0000256" key="2">
    <source>
        <dbReference type="SAM" id="SignalP"/>
    </source>
</evidence>
<dbReference type="GO" id="GO:0006508">
    <property type="term" value="P:proteolysis"/>
    <property type="evidence" value="ECO:0007669"/>
    <property type="project" value="UniProtKB-KW"/>
</dbReference>
<dbReference type="PRINTS" id="PR00722">
    <property type="entry name" value="CHYMOTRYPSIN"/>
</dbReference>
<dbReference type="InterPro" id="IPR009003">
    <property type="entry name" value="Peptidase_S1_PA"/>
</dbReference>
<dbReference type="PANTHER" id="PTHR24252:SF7">
    <property type="entry name" value="HYALIN"/>
    <property type="match status" value="1"/>
</dbReference>
<sequence length="330" mass="36574">MKFVPIPVVCLYFVTAGQVSEAENAENGAGSISKRFEERCAKFAESVFQVVPDPVLLPGAKPKRRDTCAINSQPTIVGGELASPREFPHMALIGFGDYPIKWRCGGSLINEQWVISVAHCTVTPDNLVAKYVLLGDLNVLSEEDERNHQSSPKIYRIIAHKHHPNYRRPSCYNDISLYKLNETVAFNEFVRPICLHAETSSENQTVLASGWGDTSHKGKQSEKLRKVGLNIVNHTDCSKAYPLTERDVRRQMKVGVNGTVQVCAWAQGKDTCQGDSGGPLQQALKTPYCMYTLIGLTSVGFKCATGAPGVYTRVNHYLPWIEKIAFTEKN</sequence>
<keyword evidence="4" id="KW-0378">Hydrolase</keyword>
<dbReference type="SMART" id="SM00020">
    <property type="entry name" value="Tryp_SPc"/>
    <property type="match status" value="1"/>
</dbReference>
<evidence type="ECO:0000313" key="5">
    <source>
        <dbReference type="Proteomes" id="UP001307889"/>
    </source>
</evidence>
<dbReference type="PANTHER" id="PTHR24252">
    <property type="entry name" value="ACROSIN-RELATED"/>
    <property type="match status" value="1"/>
</dbReference>
<accession>A0ABN7B5Y2</accession>
<dbReference type="InterPro" id="IPR001254">
    <property type="entry name" value="Trypsin_dom"/>
</dbReference>
<dbReference type="Gene3D" id="2.40.10.10">
    <property type="entry name" value="Trypsin-like serine proteases"/>
    <property type="match status" value="2"/>
</dbReference>
<feature type="signal peptide" evidence="2">
    <location>
        <begin position="1"/>
        <end position="22"/>
    </location>
</feature>
<evidence type="ECO:0000313" key="4">
    <source>
        <dbReference type="EMBL" id="BES99032.1"/>
    </source>
</evidence>
<dbReference type="InterPro" id="IPR001314">
    <property type="entry name" value="Peptidase_S1A"/>
</dbReference>
<protein>
    <submittedName>
        <fullName evidence="4">Serine protease</fullName>
    </submittedName>
</protein>
<dbReference type="GO" id="GO:0008233">
    <property type="term" value="F:peptidase activity"/>
    <property type="evidence" value="ECO:0007669"/>
    <property type="project" value="UniProtKB-KW"/>
</dbReference>
<gene>
    <name evidence="4" type="ORF">NTJ_11848</name>
</gene>
<dbReference type="Pfam" id="PF00089">
    <property type="entry name" value="Trypsin"/>
    <property type="match status" value="1"/>
</dbReference>